<dbReference type="PROSITE" id="PS50022">
    <property type="entry name" value="FA58C_3"/>
    <property type="match status" value="1"/>
</dbReference>
<dbReference type="RefSeq" id="WP_010342383.1">
    <property type="nucleotide sequence ID" value="NZ_CP132343.1"/>
</dbReference>
<feature type="domain" description="F5/8 type C" evidence="2">
    <location>
        <begin position="1"/>
        <end position="139"/>
    </location>
</feature>
<organism evidence="3 4">
    <name type="scientific">Xanthomonas sacchari</name>
    <dbReference type="NCBI Taxonomy" id="56458"/>
    <lineage>
        <taxon>Bacteria</taxon>
        <taxon>Pseudomonadati</taxon>
        <taxon>Pseudomonadota</taxon>
        <taxon>Gammaproteobacteria</taxon>
        <taxon>Lysobacterales</taxon>
        <taxon>Lysobacteraceae</taxon>
        <taxon>Xanthomonas</taxon>
    </lineage>
</organism>
<reference evidence="3 4" key="1">
    <citation type="submission" date="2016-08" db="EMBL/GenBank/DDBJ databases">
        <authorList>
            <person name="Seilhamer J.J."/>
        </authorList>
    </citation>
    <scope>NUCLEOTIDE SEQUENCE [LARGE SCALE GENOMIC DNA]</scope>
    <source>
        <strain evidence="3 4">CFBP4641</strain>
    </source>
</reference>
<proteinExistence type="predicted"/>
<dbReference type="AlphaFoldDB" id="A0A2P5Z6R6"/>
<dbReference type="Gene3D" id="2.60.120.260">
    <property type="entry name" value="Galactose-binding domain-like"/>
    <property type="match status" value="1"/>
</dbReference>
<gene>
    <name evidence="3" type="ORF">XsacCFBP4641_06015</name>
</gene>
<dbReference type="GO" id="GO:0005975">
    <property type="term" value="P:carbohydrate metabolic process"/>
    <property type="evidence" value="ECO:0007669"/>
    <property type="project" value="InterPro"/>
</dbReference>
<name>A0A2P5Z6R6_9XANT</name>
<dbReference type="InterPro" id="IPR008979">
    <property type="entry name" value="Galactose-bd-like_sf"/>
</dbReference>
<dbReference type="Proteomes" id="UP000247346">
    <property type="component" value="Unassembled WGS sequence"/>
</dbReference>
<dbReference type="InterPro" id="IPR012341">
    <property type="entry name" value="6hp_glycosidase-like_sf"/>
</dbReference>
<comment type="caution">
    <text evidence="3">The sequence shown here is derived from an EMBL/GenBank/DDBJ whole genome shotgun (WGS) entry which is preliminary data.</text>
</comment>
<feature type="region of interest" description="Disordered" evidence="1">
    <location>
        <begin position="1"/>
        <end position="24"/>
    </location>
</feature>
<sequence length="1021" mass="110477">MTAPVQAQDGRLPPRAQWQASSSSKQVKAQAIGYLIDGDASTRTAGAFSPGHWFQIDLGRAAQVGGVRLQWDTSNPEGFLLQTSRDGQRWDTVYTMADSLGGTETVFFAPHLARYLRLAAPARSADWGVSIYEMQPLGADAAQLRGVSAADAAALWQGGAAVAMPGKGAQARQLDIAFPRAFDSAGLIVEFAGAHGAAQLQAQDAAGRWRTLADDPQAGDSDSAYLAGTAPLPVRALRLRVDAAPGGVAPTLARLRLLGPKAVMTPMKRYQVAAQRGATRALFPASLHMQQTYWTAVGIHAGRQKSIFDEYGNLEAWKGAPLVQPLWRDVSGTAAGADGHALTHALRDGWKPMPSVRWSPQPGLELRSETFAIERGGQPVTLLRHRLRNIGTTPVSGTLSLLVRPMQMNPPWQNGGLSPIHDIAVDGGTVQIDGRALLTSLSTPSGGGAEAFGTNGATEITRHVVAGTLPAQQQAHDADGLAAAMLNYTVRLAPGAQQDVVLAFPLGTASADAQGRLPPAPPLDRDALLAAGRGDAGRSFDALAEQVSADWQQRLGNVGLRLPDASLVDMLRAQAAYMLINQTGPAMQPGPRNYNRSFIRDGMATSAILLRMGQAQVARDYLQWYSDHAVHPNGLVSPILNDDGSVNDGFGSDLEYDSQGEYIALVADVARLDGGPESVRAYLPKVKLAMQFLQELRERTLVPGYMAEQPAPERFRGILAPSISHEGYSSPTHSYWDDYWALKGWHDGAWLAASLGDTATAAWAREQYVALRTSLAASIRATMAWKGADYIPAAADLGDGDPTSVSIALDPTGQQDLLPEAALRTTFARYLEDVRQRKQPNALWAYTPYEMRNVLTYVHLDQPQVADELLQDLLRDRRPFEWQVLAEVVQSRLRFPRYLGDMPHTWIGAEYARTLFGMLMHEGDDALVLLPGVPPAWLADDGLAVQRLPTAYGTLGLRARQRDGRLRVELDSGLRAGTAVRVVWPTRTRPTQVRVDGRRIDQYDAGGVTLSKPFRTLEARW</sequence>
<dbReference type="EMBL" id="MDEK01000004">
    <property type="protein sequence ID" value="PPU83922.1"/>
    <property type="molecule type" value="Genomic_DNA"/>
</dbReference>
<protein>
    <recommendedName>
        <fullName evidence="2">F5/8 type C domain-containing protein</fullName>
    </recommendedName>
</protein>
<dbReference type="SUPFAM" id="SSF49785">
    <property type="entry name" value="Galactose-binding domain-like"/>
    <property type="match status" value="1"/>
</dbReference>
<dbReference type="InterPro" id="IPR008928">
    <property type="entry name" value="6-hairpin_glycosidase_sf"/>
</dbReference>
<dbReference type="GeneID" id="93877125"/>
<evidence type="ECO:0000313" key="4">
    <source>
        <dbReference type="Proteomes" id="UP000247346"/>
    </source>
</evidence>
<dbReference type="SUPFAM" id="SSF48208">
    <property type="entry name" value="Six-hairpin glycosidases"/>
    <property type="match status" value="1"/>
</dbReference>
<dbReference type="Pfam" id="PF22633">
    <property type="entry name" value="F5_F8_type_C_2"/>
    <property type="match status" value="1"/>
</dbReference>
<evidence type="ECO:0000256" key="1">
    <source>
        <dbReference type="SAM" id="MobiDB-lite"/>
    </source>
</evidence>
<dbReference type="OrthoDB" id="9763537at2"/>
<evidence type="ECO:0000259" key="2">
    <source>
        <dbReference type="PROSITE" id="PS50022"/>
    </source>
</evidence>
<dbReference type="InterPro" id="IPR000421">
    <property type="entry name" value="FA58C"/>
</dbReference>
<dbReference type="Gene3D" id="1.50.10.10">
    <property type="match status" value="1"/>
</dbReference>
<accession>A0A2P5Z6R6</accession>
<evidence type="ECO:0000313" key="3">
    <source>
        <dbReference type="EMBL" id="PPU83922.1"/>
    </source>
</evidence>